<dbReference type="PANTHER" id="PTHR10792">
    <property type="entry name" value="60S RIBOSOMAL PROTEIN L24"/>
    <property type="match status" value="1"/>
</dbReference>
<feature type="domain" description="TRASH" evidence="4">
    <location>
        <begin position="82"/>
        <end position="120"/>
    </location>
</feature>
<evidence type="ECO:0000259" key="4">
    <source>
        <dbReference type="SMART" id="SM00746"/>
    </source>
</evidence>
<evidence type="ECO:0000256" key="3">
    <source>
        <dbReference type="SAM" id="MobiDB-lite"/>
    </source>
</evidence>
<dbReference type="GO" id="GO:0003735">
    <property type="term" value="F:structural constituent of ribosome"/>
    <property type="evidence" value="ECO:0007669"/>
    <property type="project" value="InterPro"/>
</dbReference>
<organism evidence="5 6">
    <name type="scientific">Nannochloropsis gaditana</name>
    <dbReference type="NCBI Taxonomy" id="72520"/>
    <lineage>
        <taxon>Eukaryota</taxon>
        <taxon>Sar</taxon>
        <taxon>Stramenopiles</taxon>
        <taxon>Ochrophyta</taxon>
        <taxon>Eustigmatophyceae</taxon>
        <taxon>Eustigmatales</taxon>
        <taxon>Monodopsidaceae</taxon>
        <taxon>Nannochloropsis</taxon>
    </lineage>
</organism>
<comment type="similarity">
    <text evidence="1">Belongs to the eukaryotic ribosomal protein eL24 family.</text>
</comment>
<feature type="region of interest" description="Disordered" evidence="3">
    <location>
        <begin position="231"/>
        <end position="263"/>
    </location>
</feature>
<dbReference type="InterPro" id="IPR056366">
    <property type="entry name" value="Ribosomal_eL24"/>
</dbReference>
<dbReference type="PANTHER" id="PTHR10792:SF8">
    <property type="entry name" value="RIBOSOME BIOGENESIS PROTEIN RLP24-RELATED"/>
    <property type="match status" value="1"/>
</dbReference>
<proteinExistence type="inferred from homology"/>
<dbReference type="FunFam" id="2.30.170.20:FF:000001">
    <property type="entry name" value="probable ribosome biogenesis protein RLP24"/>
    <property type="match status" value="1"/>
</dbReference>
<evidence type="ECO:0000256" key="2">
    <source>
        <dbReference type="ARBA" id="ARBA00022517"/>
    </source>
</evidence>
<dbReference type="InterPro" id="IPR038630">
    <property type="entry name" value="L24e/L24_sf"/>
</dbReference>
<dbReference type="SUPFAM" id="SSF57716">
    <property type="entry name" value="Glucocorticoid receptor-like (DNA-binding domain)"/>
    <property type="match status" value="1"/>
</dbReference>
<protein>
    <submittedName>
        <fullName evidence="5">Ribosome biogenesis protein rlp24</fullName>
    </submittedName>
</protein>
<comment type="caution">
    <text evidence="5">The sequence shown here is derived from an EMBL/GenBank/DDBJ whole genome shotgun (WGS) entry which is preliminary data.</text>
</comment>
<dbReference type="GO" id="GO:0042273">
    <property type="term" value="P:ribosomal large subunit biogenesis"/>
    <property type="evidence" value="ECO:0007669"/>
    <property type="project" value="TreeGrafter"/>
</dbReference>
<feature type="region of interest" description="Disordered" evidence="3">
    <location>
        <begin position="30"/>
        <end position="51"/>
    </location>
</feature>
<evidence type="ECO:0000313" key="6">
    <source>
        <dbReference type="Proteomes" id="UP000019335"/>
    </source>
</evidence>
<keyword evidence="6" id="KW-1185">Reference proteome</keyword>
<dbReference type="AlphaFoldDB" id="W7T7Z2"/>
<dbReference type="Pfam" id="PF01246">
    <property type="entry name" value="Ribosomal_L24e"/>
    <property type="match status" value="1"/>
</dbReference>
<dbReference type="OrthoDB" id="10262490at2759"/>
<feature type="compositionally biased region" description="Gly residues" evidence="3">
    <location>
        <begin position="241"/>
        <end position="263"/>
    </location>
</feature>
<dbReference type="GO" id="GO:0005730">
    <property type="term" value="C:nucleolus"/>
    <property type="evidence" value="ECO:0007669"/>
    <property type="project" value="TreeGrafter"/>
</dbReference>
<dbReference type="Gene3D" id="2.30.170.20">
    <property type="entry name" value="Ribosomal protein L24e"/>
    <property type="match status" value="1"/>
</dbReference>
<keyword evidence="2" id="KW-0690">Ribosome biogenesis</keyword>
<dbReference type="CDD" id="cd00472">
    <property type="entry name" value="Ribosomal_L24e_L24"/>
    <property type="match status" value="1"/>
</dbReference>
<gene>
    <name evidence="5" type="ORF">Naga_100229g8</name>
</gene>
<dbReference type="EMBL" id="AZIL01001819">
    <property type="protein sequence ID" value="EWM23125.1"/>
    <property type="molecule type" value="Genomic_DNA"/>
</dbReference>
<name>W7T7Z2_9STRA</name>
<accession>W7T7Z2</accession>
<evidence type="ECO:0000313" key="5">
    <source>
        <dbReference type="EMBL" id="EWM23125.1"/>
    </source>
</evidence>
<dbReference type="Proteomes" id="UP000019335">
    <property type="component" value="Chromosome 18"/>
</dbReference>
<dbReference type="InterPro" id="IPR011017">
    <property type="entry name" value="TRASH_dom"/>
</dbReference>
<evidence type="ECO:0000256" key="1">
    <source>
        <dbReference type="ARBA" id="ARBA00005647"/>
    </source>
</evidence>
<sequence length="263" mass="29711">MDTGQCQGWFVARCSGLLFCGRHGRGHNVPATRSSTTYSSTRRKTRSIPPADIPHNPLFPLPFLDHHRHAPNDTPAMRILKCYFCSGPMYPGHGTTFVRNDAKVFNFCRSKCHRNFNKKRNPRKTRWTKAYRKAAGKEMVVDATFDFEKRRNRPVKYDRDLVGKTVQAMQKIRTIQSRREEVFYQTRMREAKMKEKAALQVEVKENVELLAPAAASREKALLNVREKVKERQAVRAATKAGGKGKGGQRGGSGEGEGGGMDVS</sequence>
<dbReference type="InterPro" id="IPR000988">
    <property type="entry name" value="Ribosomal_eL24-rel_N"/>
</dbReference>
<reference evidence="5 6" key="1">
    <citation type="journal article" date="2014" name="Mol. Plant">
        <title>Chromosome Scale Genome Assembly and Transcriptome Profiling of Nannochloropsis gaditana in Nitrogen Depletion.</title>
        <authorList>
            <person name="Corteggiani Carpinelli E."/>
            <person name="Telatin A."/>
            <person name="Vitulo N."/>
            <person name="Forcato C."/>
            <person name="D'Angelo M."/>
            <person name="Schiavon R."/>
            <person name="Vezzi A."/>
            <person name="Giacometti G.M."/>
            <person name="Morosinotto T."/>
            <person name="Valle G."/>
        </authorList>
    </citation>
    <scope>NUCLEOTIDE SEQUENCE [LARGE SCALE GENOMIC DNA]</scope>
    <source>
        <strain evidence="5 6">B-31</strain>
    </source>
</reference>
<dbReference type="SMART" id="SM00746">
    <property type="entry name" value="TRASH"/>
    <property type="match status" value="1"/>
</dbReference>